<accession>A0ABU6GI32</accession>
<evidence type="ECO:0000256" key="6">
    <source>
        <dbReference type="ARBA" id="ARBA00023136"/>
    </source>
</evidence>
<feature type="transmembrane region" description="Helical" evidence="7">
    <location>
        <begin position="229"/>
        <end position="254"/>
    </location>
</feature>
<feature type="transmembrane region" description="Helical" evidence="7">
    <location>
        <begin position="397"/>
        <end position="414"/>
    </location>
</feature>
<evidence type="ECO:0000256" key="1">
    <source>
        <dbReference type="ARBA" id="ARBA00004651"/>
    </source>
</evidence>
<evidence type="ECO:0000256" key="4">
    <source>
        <dbReference type="ARBA" id="ARBA00022692"/>
    </source>
</evidence>
<dbReference type="InterPro" id="IPR011701">
    <property type="entry name" value="MFS"/>
</dbReference>
<feature type="transmembrane region" description="Helical" evidence="7">
    <location>
        <begin position="359"/>
        <end position="377"/>
    </location>
</feature>
<dbReference type="EMBL" id="JARLKZ010000004">
    <property type="protein sequence ID" value="MEC0239391.1"/>
    <property type="molecule type" value="Genomic_DNA"/>
</dbReference>
<feature type="transmembrane region" description="Helical" evidence="7">
    <location>
        <begin position="318"/>
        <end position="338"/>
    </location>
</feature>
<reference evidence="9 10" key="1">
    <citation type="submission" date="2023-03" db="EMBL/GenBank/DDBJ databases">
        <title>Bacillus Genome Sequencing.</title>
        <authorList>
            <person name="Dunlap C."/>
        </authorList>
    </citation>
    <scope>NUCLEOTIDE SEQUENCE [LARGE SCALE GENOMIC DNA]</scope>
    <source>
        <strain evidence="9 10">BD-525</strain>
    </source>
</reference>
<feature type="transmembrane region" description="Helical" evidence="7">
    <location>
        <begin position="293"/>
        <end position="312"/>
    </location>
</feature>
<dbReference type="PANTHER" id="PTHR23517">
    <property type="entry name" value="RESISTANCE PROTEIN MDTM, PUTATIVE-RELATED-RELATED"/>
    <property type="match status" value="1"/>
</dbReference>
<feature type="transmembrane region" description="Helical" evidence="7">
    <location>
        <begin position="103"/>
        <end position="125"/>
    </location>
</feature>
<gene>
    <name evidence="9" type="ORF">P4H66_05920</name>
</gene>
<proteinExistence type="predicted"/>
<evidence type="ECO:0000256" key="7">
    <source>
        <dbReference type="SAM" id="Phobius"/>
    </source>
</evidence>
<dbReference type="PANTHER" id="PTHR23517:SF3">
    <property type="entry name" value="INTEGRAL MEMBRANE TRANSPORT PROTEIN"/>
    <property type="match status" value="1"/>
</dbReference>
<dbReference type="RefSeq" id="WP_326086487.1">
    <property type="nucleotide sequence ID" value="NZ_JARLKZ010000004.1"/>
</dbReference>
<dbReference type="Gene3D" id="1.20.1250.20">
    <property type="entry name" value="MFS general substrate transporter like domains"/>
    <property type="match status" value="2"/>
</dbReference>
<evidence type="ECO:0000256" key="5">
    <source>
        <dbReference type="ARBA" id="ARBA00022989"/>
    </source>
</evidence>
<evidence type="ECO:0000256" key="2">
    <source>
        <dbReference type="ARBA" id="ARBA00022448"/>
    </source>
</evidence>
<dbReference type="InterPro" id="IPR050171">
    <property type="entry name" value="MFS_Transporters"/>
</dbReference>
<dbReference type="InterPro" id="IPR020846">
    <property type="entry name" value="MFS_dom"/>
</dbReference>
<keyword evidence="4 7" id="KW-0812">Transmembrane</keyword>
<keyword evidence="2" id="KW-0813">Transport</keyword>
<feature type="transmembrane region" description="Helical" evidence="7">
    <location>
        <begin position="145"/>
        <end position="167"/>
    </location>
</feature>
<dbReference type="InterPro" id="IPR036259">
    <property type="entry name" value="MFS_trans_sf"/>
</dbReference>
<dbReference type="Pfam" id="PF07690">
    <property type="entry name" value="MFS_1"/>
    <property type="match status" value="1"/>
</dbReference>
<keyword evidence="10" id="KW-1185">Reference proteome</keyword>
<evidence type="ECO:0000256" key="3">
    <source>
        <dbReference type="ARBA" id="ARBA00022475"/>
    </source>
</evidence>
<comment type="subcellular location">
    <subcellularLocation>
        <location evidence="1">Cell membrane</location>
        <topology evidence="1">Multi-pass membrane protein</topology>
    </subcellularLocation>
</comment>
<keyword evidence="6 7" id="KW-0472">Membrane</keyword>
<feature type="domain" description="Major facilitator superfamily (MFS) profile" evidence="8">
    <location>
        <begin position="1"/>
        <end position="418"/>
    </location>
</feature>
<evidence type="ECO:0000313" key="10">
    <source>
        <dbReference type="Proteomes" id="UP001344632"/>
    </source>
</evidence>
<dbReference type="Proteomes" id="UP001344632">
    <property type="component" value="Unassembled WGS sequence"/>
</dbReference>
<feature type="transmembrane region" description="Helical" evidence="7">
    <location>
        <begin position="260"/>
        <end position="281"/>
    </location>
</feature>
<feature type="transmembrane region" description="Helical" evidence="7">
    <location>
        <begin position="77"/>
        <end position="97"/>
    </location>
</feature>
<comment type="caution">
    <text evidence="9">The sequence shown here is derived from an EMBL/GenBank/DDBJ whole genome shotgun (WGS) entry which is preliminary data.</text>
</comment>
<organism evidence="9 10">
    <name type="scientific">Paenibacillus dokdonensis</name>
    <dbReference type="NCBI Taxonomy" id="2567944"/>
    <lineage>
        <taxon>Bacteria</taxon>
        <taxon>Bacillati</taxon>
        <taxon>Bacillota</taxon>
        <taxon>Bacilli</taxon>
        <taxon>Bacillales</taxon>
        <taxon>Paenibacillaceae</taxon>
        <taxon>Paenibacillus</taxon>
    </lineage>
</organism>
<evidence type="ECO:0000259" key="8">
    <source>
        <dbReference type="PROSITE" id="PS50850"/>
    </source>
</evidence>
<evidence type="ECO:0000313" key="9">
    <source>
        <dbReference type="EMBL" id="MEC0239391.1"/>
    </source>
</evidence>
<feature type="transmembrane region" description="Helical" evidence="7">
    <location>
        <begin position="173"/>
        <end position="195"/>
    </location>
</feature>
<keyword evidence="5 7" id="KW-1133">Transmembrane helix</keyword>
<keyword evidence="3" id="KW-1003">Cell membrane</keyword>
<dbReference type="PROSITE" id="PS50850">
    <property type="entry name" value="MFS"/>
    <property type="match status" value="1"/>
</dbReference>
<feature type="transmembrane region" description="Helical" evidence="7">
    <location>
        <begin position="45"/>
        <end position="65"/>
    </location>
</feature>
<sequence length="439" mass="48832">MNNSISKRNWLLIWILGMSGQICWNIENSWFNTFVYAKIAKDPAIISWMVGVSAVISTLATFVIGTWSDRAGKRKPFIAAGYILWGLFTIGFGATEFMPKNPFISAIVIVVAADAIMSFFGSTGYDAAFNPWTTDISNERNRGKLGGAFAAMPVLATIFGAVVSGIIVDKFDFFPFFVFMGSFVIIMGIFTIFTLKDAPHLKAVRHEKGYFHQFASVFKLKTVMANQELFWVFVINAVYFIGFNVYFPYITIYFNNYLHMSYMTAGALQGIGLVSAVCLTIPAAKLIDSGKPVRVICMAIATNFAGLLVIFFSTHIALLLLGIFGAGVGYVLILQTLTAWIKNLYPEDQRGQFEGIKQIFGICIPMVVGPLISYYIIQYNGIRMEIDGVMGTVPSNTLFLFSALLTLFTFLPLIPANRLHRSRMHPVSIQPLHKEDLNL</sequence>
<dbReference type="SUPFAM" id="SSF103473">
    <property type="entry name" value="MFS general substrate transporter"/>
    <property type="match status" value="1"/>
</dbReference>
<name>A0ABU6GI32_9BACL</name>
<protein>
    <submittedName>
        <fullName evidence="9">MFS transporter</fullName>
    </submittedName>
</protein>